<protein>
    <submittedName>
        <fullName evidence="1">Uncharacterized protein</fullName>
    </submittedName>
</protein>
<dbReference type="Proteomes" id="UP001164250">
    <property type="component" value="Chromosome 10"/>
</dbReference>
<accession>A0ACC1AEP4</accession>
<name>A0ACC1AEP4_9ROSI</name>
<dbReference type="EMBL" id="CM047906">
    <property type="protein sequence ID" value="KAJ0085502.1"/>
    <property type="molecule type" value="Genomic_DNA"/>
</dbReference>
<evidence type="ECO:0000313" key="2">
    <source>
        <dbReference type="Proteomes" id="UP001164250"/>
    </source>
</evidence>
<organism evidence="1 2">
    <name type="scientific">Pistacia atlantica</name>
    <dbReference type="NCBI Taxonomy" id="434234"/>
    <lineage>
        <taxon>Eukaryota</taxon>
        <taxon>Viridiplantae</taxon>
        <taxon>Streptophyta</taxon>
        <taxon>Embryophyta</taxon>
        <taxon>Tracheophyta</taxon>
        <taxon>Spermatophyta</taxon>
        <taxon>Magnoliopsida</taxon>
        <taxon>eudicotyledons</taxon>
        <taxon>Gunneridae</taxon>
        <taxon>Pentapetalae</taxon>
        <taxon>rosids</taxon>
        <taxon>malvids</taxon>
        <taxon>Sapindales</taxon>
        <taxon>Anacardiaceae</taxon>
        <taxon>Pistacia</taxon>
    </lineage>
</organism>
<gene>
    <name evidence="1" type="ORF">Patl1_07465</name>
</gene>
<evidence type="ECO:0000313" key="1">
    <source>
        <dbReference type="EMBL" id="KAJ0085502.1"/>
    </source>
</evidence>
<comment type="caution">
    <text evidence="1">The sequence shown here is derived from an EMBL/GenBank/DDBJ whole genome shotgun (WGS) entry which is preliminary data.</text>
</comment>
<sequence length="37" mass="4313">MSVSRVTRDLNCSVTFFPYWCILQDLMTRTTISLGEQ</sequence>
<keyword evidence="2" id="KW-1185">Reference proteome</keyword>
<reference evidence="2" key="1">
    <citation type="journal article" date="2023" name="G3 (Bethesda)">
        <title>Genome assembly and association tests identify interacting loci associated with vigor, precocity, and sex in interspecific pistachio rootstocks.</title>
        <authorList>
            <person name="Palmer W."/>
            <person name="Jacygrad E."/>
            <person name="Sagayaradj S."/>
            <person name="Cavanaugh K."/>
            <person name="Han R."/>
            <person name="Bertier L."/>
            <person name="Beede B."/>
            <person name="Kafkas S."/>
            <person name="Golino D."/>
            <person name="Preece J."/>
            <person name="Michelmore R."/>
        </authorList>
    </citation>
    <scope>NUCLEOTIDE SEQUENCE [LARGE SCALE GENOMIC DNA]</scope>
</reference>
<proteinExistence type="predicted"/>